<dbReference type="Proteomes" id="UP000191025">
    <property type="component" value="Unassembled WGS sequence"/>
</dbReference>
<proteinExistence type="predicted"/>
<dbReference type="EMBL" id="MXAN01000062">
    <property type="protein sequence ID" value="OPH35667.1"/>
    <property type="molecule type" value="Genomic_DNA"/>
</dbReference>
<accession>A0A1V4GSS8</accession>
<reference evidence="1" key="2">
    <citation type="submission" date="2017-03" db="EMBL/GenBank/DDBJ databases">
        <authorList>
            <person name="Afonso C.L."/>
            <person name="Miller P.J."/>
            <person name="Scott M.A."/>
            <person name="Spackman E."/>
            <person name="Goraichik I."/>
            <person name="Dimitrov K.M."/>
            <person name="Suarez D.L."/>
            <person name="Swayne D.E."/>
        </authorList>
    </citation>
    <scope>NUCLEOTIDE SEQUENCE</scope>
    <source>
        <strain evidence="1">CCUG 4441</strain>
    </source>
</reference>
<dbReference type="InterPro" id="IPR038573">
    <property type="entry name" value="BrnT_sf"/>
</dbReference>
<dbReference type="InterPro" id="IPR007460">
    <property type="entry name" value="BrnT_toxin"/>
</dbReference>
<reference evidence="2 4" key="3">
    <citation type="submission" date="2018-06" db="EMBL/GenBank/DDBJ databases">
        <authorList>
            <consortium name="Pathogen Informatics"/>
            <person name="Doyle S."/>
        </authorList>
    </citation>
    <scope>NUCLEOTIDE SEQUENCE [LARGE SCALE GENOMIC DNA]</scope>
    <source>
        <strain evidence="2 4">NCTC7911</strain>
    </source>
</reference>
<dbReference type="Gene3D" id="3.10.450.530">
    <property type="entry name" value="Ribonuclease toxin, BrnT, of type II toxin-antitoxin system"/>
    <property type="match status" value="1"/>
</dbReference>
<name>A0A1V4GSS8_MORLA</name>
<evidence type="ECO:0000313" key="2">
    <source>
        <dbReference type="EMBL" id="STZ00543.1"/>
    </source>
</evidence>
<gene>
    <name evidence="1" type="ORF">B5J94_09085</name>
    <name evidence="2" type="ORF">NCTC7911_01944</name>
</gene>
<organism evidence="1 3">
    <name type="scientific">Moraxella lacunata</name>
    <dbReference type="NCBI Taxonomy" id="477"/>
    <lineage>
        <taxon>Bacteria</taxon>
        <taxon>Pseudomonadati</taxon>
        <taxon>Pseudomonadota</taxon>
        <taxon>Gammaproteobacteria</taxon>
        <taxon>Moraxellales</taxon>
        <taxon>Moraxellaceae</taxon>
        <taxon>Moraxella</taxon>
    </lineage>
</organism>
<dbReference type="AlphaFoldDB" id="A0A1V4GSS8"/>
<reference evidence="3" key="1">
    <citation type="submission" date="2017-03" db="EMBL/GenBank/DDBJ databases">
        <title>Draft genome sequence of Moraxella equi CCUG 4950T type strain.</title>
        <authorList>
            <person name="Salva-Serra F."/>
            <person name="Engstrom-Jakobsson H."/>
            <person name="Thorell K."/>
            <person name="Jaen-Luchoro D."/>
            <person name="Gonzales-Siles L."/>
            <person name="Karlsson R."/>
            <person name="Yazdan S."/>
            <person name="Boulund F."/>
            <person name="Johnning A."/>
            <person name="Engstrand L."/>
            <person name="Kristiansson E."/>
            <person name="Moore E."/>
        </authorList>
    </citation>
    <scope>NUCLEOTIDE SEQUENCE [LARGE SCALE GENOMIC DNA]</scope>
    <source>
        <strain evidence="3">CCUG 4441</strain>
    </source>
</reference>
<protein>
    <submittedName>
        <fullName evidence="2">Protein of uncharacterized function (DUF497)</fullName>
    </submittedName>
</protein>
<dbReference type="EMBL" id="UGQC01000001">
    <property type="protein sequence ID" value="STZ00543.1"/>
    <property type="molecule type" value="Genomic_DNA"/>
</dbReference>
<sequence>MPMSDDLLFDPNKQQINIQKHDDIDFYEANSALNDPYALYERDFGDYNGEERYFTIGMSDKGRLIIVNWCIFDDKFRIFSSRLCTPSQRKNYEKRRR</sequence>
<dbReference type="Proteomes" id="UP000254107">
    <property type="component" value="Unassembled WGS sequence"/>
</dbReference>
<evidence type="ECO:0000313" key="1">
    <source>
        <dbReference type="EMBL" id="OPH35667.1"/>
    </source>
</evidence>
<evidence type="ECO:0000313" key="3">
    <source>
        <dbReference type="Proteomes" id="UP000191025"/>
    </source>
</evidence>
<keyword evidence="4" id="KW-1185">Reference proteome</keyword>
<evidence type="ECO:0000313" key="4">
    <source>
        <dbReference type="Proteomes" id="UP000254107"/>
    </source>
</evidence>
<dbReference type="Pfam" id="PF04365">
    <property type="entry name" value="BrnT_toxin"/>
    <property type="match status" value="1"/>
</dbReference>